<dbReference type="Proteomes" id="UP000276133">
    <property type="component" value="Unassembled WGS sequence"/>
</dbReference>
<organism evidence="1 2">
    <name type="scientific">Brachionus plicatilis</name>
    <name type="common">Marine rotifer</name>
    <name type="synonym">Brachionus muelleri</name>
    <dbReference type="NCBI Taxonomy" id="10195"/>
    <lineage>
        <taxon>Eukaryota</taxon>
        <taxon>Metazoa</taxon>
        <taxon>Spiralia</taxon>
        <taxon>Gnathifera</taxon>
        <taxon>Rotifera</taxon>
        <taxon>Eurotatoria</taxon>
        <taxon>Monogononta</taxon>
        <taxon>Pseudotrocha</taxon>
        <taxon>Ploima</taxon>
        <taxon>Brachionidae</taxon>
        <taxon>Brachionus</taxon>
    </lineage>
</organism>
<evidence type="ECO:0000313" key="1">
    <source>
        <dbReference type="EMBL" id="RNA20091.1"/>
    </source>
</evidence>
<keyword evidence="2" id="KW-1185">Reference proteome</keyword>
<reference evidence="1 2" key="1">
    <citation type="journal article" date="2018" name="Sci. Rep.">
        <title>Genomic signatures of local adaptation to the degree of environmental predictability in rotifers.</title>
        <authorList>
            <person name="Franch-Gras L."/>
            <person name="Hahn C."/>
            <person name="Garcia-Roger E.M."/>
            <person name="Carmona M.J."/>
            <person name="Serra M."/>
            <person name="Gomez A."/>
        </authorList>
    </citation>
    <scope>NUCLEOTIDE SEQUENCE [LARGE SCALE GENOMIC DNA]</scope>
    <source>
        <strain evidence="1">HYR1</strain>
    </source>
</reference>
<sequence>MVKSKFINFKNLINKCFMMKHILLYLNEQIEKEFTFKISIKNLKITLPSVLTKIMYLTVIENKIKISSNHSQSDLTKTIEQTFEEIKWRNKLKL</sequence>
<evidence type="ECO:0000313" key="2">
    <source>
        <dbReference type="Proteomes" id="UP000276133"/>
    </source>
</evidence>
<gene>
    <name evidence="1" type="ORF">BpHYR1_014899</name>
</gene>
<comment type="caution">
    <text evidence="1">The sequence shown here is derived from an EMBL/GenBank/DDBJ whole genome shotgun (WGS) entry which is preliminary data.</text>
</comment>
<name>A0A3M7R9J3_BRAPC</name>
<proteinExistence type="predicted"/>
<accession>A0A3M7R9J3</accession>
<protein>
    <submittedName>
        <fullName evidence="1">Uncharacterized protein</fullName>
    </submittedName>
</protein>
<dbReference type="AlphaFoldDB" id="A0A3M7R9J3"/>
<dbReference type="EMBL" id="REGN01003923">
    <property type="protein sequence ID" value="RNA20091.1"/>
    <property type="molecule type" value="Genomic_DNA"/>
</dbReference>